<evidence type="ECO:0000313" key="1">
    <source>
        <dbReference type="EMBL" id="CEK60351.1"/>
    </source>
</evidence>
<dbReference type="AlphaFoldDB" id="A0A0B6YXB9"/>
<organism evidence="1">
    <name type="scientific">Arion vulgaris</name>
    <dbReference type="NCBI Taxonomy" id="1028688"/>
    <lineage>
        <taxon>Eukaryota</taxon>
        <taxon>Metazoa</taxon>
        <taxon>Spiralia</taxon>
        <taxon>Lophotrochozoa</taxon>
        <taxon>Mollusca</taxon>
        <taxon>Gastropoda</taxon>
        <taxon>Heterobranchia</taxon>
        <taxon>Euthyneura</taxon>
        <taxon>Panpulmonata</taxon>
        <taxon>Eupulmonata</taxon>
        <taxon>Stylommatophora</taxon>
        <taxon>Helicina</taxon>
        <taxon>Arionoidea</taxon>
        <taxon>Arionidae</taxon>
        <taxon>Arion</taxon>
    </lineage>
</organism>
<dbReference type="EMBL" id="HACG01013486">
    <property type="protein sequence ID" value="CEK60351.1"/>
    <property type="molecule type" value="Transcribed_RNA"/>
</dbReference>
<protein>
    <submittedName>
        <fullName evidence="1">Uncharacterized protein</fullName>
    </submittedName>
</protein>
<gene>
    <name evidence="1" type="primary">ORF39150</name>
</gene>
<sequence length="141" mass="15981">VSQGIFNEVPQDNFNGVSYDFFNGASHDIFNAASHNIFNRGLEYLRSSSTESLTTSSMEFLTNLYWRHCGITAVLMFQHVKQKGFLSATREPTLFTNVWFFSRMCHLMFLQIIFGSARISTDAALECLLILVDSHVQVQVG</sequence>
<reference evidence="1" key="1">
    <citation type="submission" date="2014-12" db="EMBL/GenBank/DDBJ databases">
        <title>Insight into the proteome of Arion vulgaris.</title>
        <authorList>
            <person name="Aradska J."/>
            <person name="Bulat T."/>
            <person name="Smidak R."/>
            <person name="Sarate P."/>
            <person name="Gangsoo J."/>
            <person name="Sialana F."/>
            <person name="Bilban M."/>
            <person name="Lubec G."/>
        </authorList>
    </citation>
    <scope>NUCLEOTIDE SEQUENCE</scope>
    <source>
        <tissue evidence="1">Skin</tissue>
    </source>
</reference>
<feature type="non-terminal residue" evidence="1">
    <location>
        <position position="1"/>
    </location>
</feature>
<accession>A0A0B6YXB9</accession>
<proteinExistence type="predicted"/>
<name>A0A0B6YXB9_9EUPU</name>